<dbReference type="AlphaFoldDB" id="A0AAD5LK67"/>
<dbReference type="GO" id="GO:0016192">
    <property type="term" value="P:vesicle-mediated transport"/>
    <property type="evidence" value="ECO:0007669"/>
    <property type="project" value="TreeGrafter"/>
</dbReference>
<comment type="caution">
    <text evidence="4">The sequence shown here is derived from an EMBL/GenBank/DDBJ whole genome shotgun (WGS) entry which is preliminary data.</text>
</comment>
<dbReference type="GO" id="GO:0005829">
    <property type="term" value="C:cytosol"/>
    <property type="evidence" value="ECO:0007669"/>
    <property type="project" value="TreeGrafter"/>
</dbReference>
<name>A0AAD5LK67_PYTIN</name>
<dbReference type="GO" id="GO:0005968">
    <property type="term" value="C:Rab-protein geranylgeranyltransferase complex"/>
    <property type="evidence" value="ECO:0007669"/>
    <property type="project" value="TreeGrafter"/>
</dbReference>
<protein>
    <recommendedName>
        <fullName evidence="6">Rab proteins geranylgeranyltransferase component</fullName>
    </recommendedName>
</protein>
<dbReference type="PRINTS" id="PR00891">
    <property type="entry name" value="RABGDIREP"/>
</dbReference>
<dbReference type="InterPro" id="IPR036188">
    <property type="entry name" value="FAD/NAD-bd_sf"/>
</dbReference>
<dbReference type="GO" id="GO:0005092">
    <property type="term" value="F:GDP-dissociation inhibitor activity"/>
    <property type="evidence" value="ECO:0007669"/>
    <property type="project" value="InterPro"/>
</dbReference>
<dbReference type="Proteomes" id="UP001209570">
    <property type="component" value="Unassembled WGS sequence"/>
</dbReference>
<feature type="region of interest" description="Disordered" evidence="3">
    <location>
        <begin position="631"/>
        <end position="667"/>
    </location>
</feature>
<dbReference type="Gene3D" id="3.50.50.60">
    <property type="entry name" value="FAD/NAD(P)-binding domain"/>
    <property type="match status" value="1"/>
</dbReference>
<feature type="coiled-coil region" evidence="2">
    <location>
        <begin position="603"/>
        <end position="630"/>
    </location>
</feature>
<sequence>MDAELLAVEYDAVIVGTGMAEAILAGALARAGKKVLHVDQNDYYGSNYASFPLEQFLRWTRNEPIAAQTFESPAPAPAPAAAAASDEAARRRVVPLQSSFRCELLEQAFNVPEDEQQSLLRQSSHFSIDVNPRLVLSSEEIVQILITSGVGRYLEFAAMEGTYVHLAGDGDTVWQVPCSKKDVFSSKLLGMVEKRMLMKFLQFVADYGETEILGEDVKSKNERELALGRALKRPQNKANQVDETLGASGIEHFLDRPFQELLQQHFKLSAKLQQVVLYCVALASFPMGTGASGEEAQQLSAREGLAAVYRYVASIGRFTGNAFLVPLYGVSEITQSFCRLCAVYGGIYVLRAPIEGLVIDDESGRATVVGLRCQDGGIVKAQHVIVNASYLAGLQAPSNIPASRVLRGVLLLQTSLRAAMNRFMVVIPPQDAELENPFAVHVIQLDHGAYVCPKDYFLVQITTPLPSQWHEDTQRQQQLMDAIARRLIESALAEANASTRAPAATDEGSPTPPAACWRDVIAWKAVYTMEHQLFHYSHATKQAPYISPPGLPSNLWVCETTVESQAPRSVVHPLELPLESACVNARAIFEALCPGEAFLPKSASAEQAEREELEDEQDAVLKAAKQLAEKADISSTAIDTDHVTPVTTTTEDETGNQEHTVDNTPPV</sequence>
<keyword evidence="2" id="KW-0175">Coiled coil</keyword>
<dbReference type="GO" id="GO:0005634">
    <property type="term" value="C:nucleus"/>
    <property type="evidence" value="ECO:0007669"/>
    <property type="project" value="TreeGrafter"/>
</dbReference>
<dbReference type="GO" id="GO:0007264">
    <property type="term" value="P:small GTPase-mediated signal transduction"/>
    <property type="evidence" value="ECO:0007669"/>
    <property type="project" value="InterPro"/>
</dbReference>
<reference evidence="4" key="1">
    <citation type="submission" date="2021-12" db="EMBL/GenBank/DDBJ databases">
        <title>Prjna785345.</title>
        <authorList>
            <person name="Rujirawat T."/>
            <person name="Krajaejun T."/>
        </authorList>
    </citation>
    <scope>NUCLEOTIDE SEQUENCE</scope>
    <source>
        <strain evidence="4">Pi057C3</strain>
    </source>
</reference>
<dbReference type="Pfam" id="PF00996">
    <property type="entry name" value="GDI"/>
    <property type="match status" value="3"/>
</dbReference>
<dbReference type="InterPro" id="IPR018203">
    <property type="entry name" value="GDP_dissociation_inhibitor"/>
</dbReference>
<evidence type="ECO:0000256" key="2">
    <source>
        <dbReference type="SAM" id="Coils"/>
    </source>
</evidence>
<evidence type="ECO:0000256" key="1">
    <source>
        <dbReference type="ARBA" id="ARBA00005593"/>
    </source>
</evidence>
<dbReference type="Gene3D" id="1.10.405.10">
    <property type="entry name" value="Guanine Nucleotide Dissociation Inhibitor, domain 1"/>
    <property type="match status" value="1"/>
</dbReference>
<comment type="similarity">
    <text evidence="1">Belongs to the Rab GDI family.</text>
</comment>
<dbReference type="EMBL" id="JAKCXM010000143">
    <property type="protein sequence ID" value="KAJ0400891.1"/>
    <property type="molecule type" value="Genomic_DNA"/>
</dbReference>
<accession>A0AAD5LK67</accession>
<dbReference type="SUPFAM" id="SSF51905">
    <property type="entry name" value="FAD/NAD(P)-binding domain"/>
    <property type="match status" value="1"/>
</dbReference>
<keyword evidence="5" id="KW-1185">Reference proteome</keyword>
<dbReference type="Gene3D" id="3.30.519.10">
    <property type="entry name" value="Guanine Nucleotide Dissociation Inhibitor, domain 2"/>
    <property type="match status" value="1"/>
</dbReference>
<dbReference type="SUPFAM" id="SSF54373">
    <property type="entry name" value="FAD-linked reductases, C-terminal domain"/>
    <property type="match status" value="1"/>
</dbReference>
<evidence type="ECO:0008006" key="6">
    <source>
        <dbReference type="Google" id="ProtNLM"/>
    </source>
</evidence>
<dbReference type="PANTHER" id="PTHR11787:SF4">
    <property type="entry name" value="CHM, RAB ESCORT PROTEIN 1"/>
    <property type="match status" value="1"/>
</dbReference>
<evidence type="ECO:0000256" key="3">
    <source>
        <dbReference type="SAM" id="MobiDB-lite"/>
    </source>
</evidence>
<proteinExistence type="inferred from homology"/>
<organism evidence="4 5">
    <name type="scientific">Pythium insidiosum</name>
    <name type="common">Pythiosis disease agent</name>
    <dbReference type="NCBI Taxonomy" id="114742"/>
    <lineage>
        <taxon>Eukaryota</taxon>
        <taxon>Sar</taxon>
        <taxon>Stramenopiles</taxon>
        <taxon>Oomycota</taxon>
        <taxon>Peronosporomycetes</taxon>
        <taxon>Pythiales</taxon>
        <taxon>Pythiaceae</taxon>
        <taxon>Pythium</taxon>
    </lineage>
</organism>
<dbReference type="PANTHER" id="PTHR11787">
    <property type="entry name" value="RAB GDP-DISSOCIATION INHIBITOR"/>
    <property type="match status" value="1"/>
</dbReference>
<gene>
    <name evidence="4" type="ORF">P43SY_004503</name>
</gene>
<evidence type="ECO:0000313" key="5">
    <source>
        <dbReference type="Proteomes" id="UP001209570"/>
    </source>
</evidence>
<evidence type="ECO:0000313" key="4">
    <source>
        <dbReference type="EMBL" id="KAJ0400891.1"/>
    </source>
</evidence>